<dbReference type="PROSITE" id="PS51826">
    <property type="entry name" value="PSBD"/>
    <property type="match status" value="1"/>
</dbReference>
<evidence type="ECO:0000256" key="3">
    <source>
        <dbReference type="ARBA" id="ARBA00022823"/>
    </source>
</evidence>
<keyword evidence="8" id="KW-1185">Reference proteome</keyword>
<evidence type="ECO:0000259" key="6">
    <source>
        <dbReference type="PROSITE" id="PS51826"/>
    </source>
</evidence>
<dbReference type="SUPFAM" id="SSF51230">
    <property type="entry name" value="Single hybrid motif"/>
    <property type="match status" value="1"/>
</dbReference>
<accession>A0A7G9RE39</accession>
<dbReference type="Pfam" id="PF00364">
    <property type="entry name" value="Biotin_lipoyl"/>
    <property type="match status" value="1"/>
</dbReference>
<feature type="domain" description="Peripheral subunit-binding (PSBD)" evidence="6">
    <location>
        <begin position="129"/>
        <end position="166"/>
    </location>
</feature>
<dbReference type="EC" id="2.3.1.-" evidence="4"/>
<name>A0A7G9RE39_9ACTN</name>
<evidence type="ECO:0000313" key="8">
    <source>
        <dbReference type="Proteomes" id="UP000515947"/>
    </source>
</evidence>
<dbReference type="PROSITE" id="PS00189">
    <property type="entry name" value="LIPOYL"/>
    <property type="match status" value="1"/>
</dbReference>
<feature type="domain" description="Lipoyl-binding" evidence="5">
    <location>
        <begin position="3"/>
        <end position="77"/>
    </location>
</feature>
<comment type="cofactor">
    <cofactor evidence="1 4">
        <name>(R)-lipoate</name>
        <dbReference type="ChEBI" id="CHEBI:83088"/>
    </cofactor>
</comment>
<sequence>MPRIPIRMPKMSMTMTEGEVASWLAKVGDEIAAGDVVCEVMTDKVDMEVESTSAGTLVEIVVEQGMVPVGEPIAWLEGDVDLGLGDLLGEEPEPDAVVPDDAVAAPVLDVPATAPAPAAPAPADERPPAAIPRARALARQHGLDLASISGSGSAGLITMADVEARLAAPAGSAGAAATPNGDRPAAAAAVAAPAAPVKASGAKADRSAMIRAAVARKMTESAVVPQFTVWRDVVLDTADRQRDGVSWTTVLLQSYAAALRQVPELLCRWDAEGGAVPSGPPAVALAVATAGGLLVPVFTEPDTRDPHDLDREVKAVVSAAHTGRLDPSYLTLANGSLSNLGGMGVDRFQALVTPPQASVLALGSIKPRPVAVPGGLGVALSLTAGLTVDHRVGDGAHGARLLEEFAARLSG</sequence>
<dbReference type="InterPro" id="IPR004167">
    <property type="entry name" value="PSBD"/>
</dbReference>
<dbReference type="Proteomes" id="UP000515947">
    <property type="component" value="Chromosome"/>
</dbReference>
<dbReference type="InterPro" id="IPR023213">
    <property type="entry name" value="CAT-like_dom_sf"/>
</dbReference>
<protein>
    <recommendedName>
        <fullName evidence="4">Dihydrolipoamide acetyltransferase component of pyruvate dehydrogenase complex</fullName>
        <ecNumber evidence="4">2.3.1.-</ecNumber>
    </recommendedName>
</protein>
<dbReference type="InterPro" id="IPR003016">
    <property type="entry name" value="2-oxoA_DH_lipoyl-BS"/>
</dbReference>
<evidence type="ECO:0000256" key="2">
    <source>
        <dbReference type="ARBA" id="ARBA00007317"/>
    </source>
</evidence>
<comment type="similarity">
    <text evidence="2 4">Belongs to the 2-oxoacid dehydrogenase family.</text>
</comment>
<dbReference type="GO" id="GO:0006086">
    <property type="term" value="P:pyruvate decarboxylation to acetyl-CoA"/>
    <property type="evidence" value="ECO:0007669"/>
    <property type="project" value="InterPro"/>
</dbReference>
<evidence type="ECO:0000259" key="5">
    <source>
        <dbReference type="PROSITE" id="PS50968"/>
    </source>
</evidence>
<dbReference type="RefSeq" id="WP_187579708.1">
    <property type="nucleotide sequence ID" value="NZ_CP060713.1"/>
</dbReference>
<dbReference type="InterPro" id="IPR045257">
    <property type="entry name" value="E2/Pdx1"/>
</dbReference>
<gene>
    <name evidence="7" type="ORF">H9L09_05575</name>
</gene>
<dbReference type="Gene3D" id="4.10.320.10">
    <property type="entry name" value="E3-binding domain"/>
    <property type="match status" value="1"/>
</dbReference>
<dbReference type="PANTHER" id="PTHR23151:SF90">
    <property type="entry name" value="DIHYDROLIPOYLLYSINE-RESIDUE ACETYLTRANSFERASE COMPONENT OF PYRUVATE DEHYDROGENASE COMPLEX, MITOCHONDRIAL-RELATED"/>
    <property type="match status" value="1"/>
</dbReference>
<dbReference type="Pfam" id="PF02817">
    <property type="entry name" value="E3_binding"/>
    <property type="match status" value="1"/>
</dbReference>
<dbReference type="SUPFAM" id="SSF47005">
    <property type="entry name" value="Peripheral subunit-binding domain of 2-oxo acid dehydrogenase complex"/>
    <property type="match status" value="1"/>
</dbReference>
<dbReference type="CDD" id="cd06849">
    <property type="entry name" value="lipoyl_domain"/>
    <property type="match status" value="1"/>
</dbReference>
<dbReference type="InterPro" id="IPR011053">
    <property type="entry name" value="Single_hybrid_motif"/>
</dbReference>
<dbReference type="GO" id="GO:0016746">
    <property type="term" value="F:acyltransferase activity"/>
    <property type="evidence" value="ECO:0007669"/>
    <property type="project" value="UniProtKB-KW"/>
</dbReference>
<evidence type="ECO:0000313" key="7">
    <source>
        <dbReference type="EMBL" id="QNN53864.1"/>
    </source>
</evidence>
<dbReference type="PROSITE" id="PS50968">
    <property type="entry name" value="BIOTINYL_LIPOYL"/>
    <property type="match status" value="1"/>
</dbReference>
<dbReference type="InterPro" id="IPR036625">
    <property type="entry name" value="E3-bd_dom_sf"/>
</dbReference>
<dbReference type="InterPro" id="IPR000089">
    <property type="entry name" value="Biotin_lipoyl"/>
</dbReference>
<evidence type="ECO:0000256" key="4">
    <source>
        <dbReference type="RuleBase" id="RU003423"/>
    </source>
</evidence>
<dbReference type="InterPro" id="IPR001078">
    <property type="entry name" value="2-oxoacid_DH_actylTfrase"/>
</dbReference>
<dbReference type="Pfam" id="PF00198">
    <property type="entry name" value="2-oxoacid_dh"/>
    <property type="match status" value="1"/>
</dbReference>
<dbReference type="Gene3D" id="3.30.559.10">
    <property type="entry name" value="Chloramphenicol acetyltransferase-like domain"/>
    <property type="match status" value="1"/>
</dbReference>
<reference evidence="7 8" key="1">
    <citation type="submission" date="2020-08" db="EMBL/GenBank/DDBJ databases">
        <title>Genome sequence of Nocardioides mesophilus KACC 16243T.</title>
        <authorList>
            <person name="Hyun D.-W."/>
            <person name="Bae J.-W."/>
        </authorList>
    </citation>
    <scope>NUCLEOTIDE SEQUENCE [LARGE SCALE GENOMIC DNA]</scope>
    <source>
        <strain evidence="7 8">KACC 16243</strain>
    </source>
</reference>
<dbReference type="AlphaFoldDB" id="A0A7G9RE39"/>
<evidence type="ECO:0000256" key="1">
    <source>
        <dbReference type="ARBA" id="ARBA00001938"/>
    </source>
</evidence>
<keyword evidence="3 4" id="KW-0450">Lipoyl</keyword>
<dbReference type="GO" id="GO:0045254">
    <property type="term" value="C:pyruvate dehydrogenase complex"/>
    <property type="evidence" value="ECO:0007669"/>
    <property type="project" value="InterPro"/>
</dbReference>
<organism evidence="7 8">
    <name type="scientific">Nocardioides mesophilus</name>
    <dbReference type="NCBI Taxonomy" id="433659"/>
    <lineage>
        <taxon>Bacteria</taxon>
        <taxon>Bacillati</taxon>
        <taxon>Actinomycetota</taxon>
        <taxon>Actinomycetes</taxon>
        <taxon>Propionibacteriales</taxon>
        <taxon>Nocardioidaceae</taxon>
        <taxon>Nocardioides</taxon>
    </lineage>
</organism>
<keyword evidence="4" id="KW-0012">Acyltransferase</keyword>
<dbReference type="KEGG" id="nmes:H9L09_05575"/>
<dbReference type="EMBL" id="CP060713">
    <property type="protein sequence ID" value="QNN53864.1"/>
    <property type="molecule type" value="Genomic_DNA"/>
</dbReference>
<keyword evidence="4" id="KW-0808">Transferase</keyword>
<dbReference type="SUPFAM" id="SSF52777">
    <property type="entry name" value="CoA-dependent acyltransferases"/>
    <property type="match status" value="1"/>
</dbReference>
<proteinExistence type="inferred from homology"/>
<dbReference type="Gene3D" id="2.40.50.100">
    <property type="match status" value="1"/>
</dbReference>
<dbReference type="PANTHER" id="PTHR23151">
    <property type="entry name" value="DIHYDROLIPOAMIDE ACETYL/SUCCINYL-TRANSFERASE-RELATED"/>
    <property type="match status" value="1"/>
</dbReference>